<dbReference type="AlphaFoldDB" id="A0A1F5B520"/>
<dbReference type="EMBL" id="MEYK01000004">
    <property type="protein sequence ID" value="OGD25725.1"/>
    <property type="molecule type" value="Genomic_DNA"/>
</dbReference>
<proteinExistence type="predicted"/>
<feature type="signal peptide" evidence="1">
    <location>
        <begin position="1"/>
        <end position="16"/>
    </location>
</feature>
<accession>A0A1F5B520</accession>
<name>A0A1F5B520_9BACT</name>
<feature type="chain" id="PRO_5009517464" evidence="1">
    <location>
        <begin position="17"/>
        <end position="233"/>
    </location>
</feature>
<evidence type="ECO:0000313" key="2">
    <source>
        <dbReference type="EMBL" id="OGD25725.1"/>
    </source>
</evidence>
<evidence type="ECO:0000313" key="3">
    <source>
        <dbReference type="Proteomes" id="UP000176431"/>
    </source>
</evidence>
<reference evidence="2 3" key="1">
    <citation type="journal article" date="2016" name="Nat. Commun.">
        <title>Thousands of microbial genomes shed light on interconnected biogeochemical processes in an aquifer system.</title>
        <authorList>
            <person name="Anantharaman K."/>
            <person name="Brown C.T."/>
            <person name="Hug L.A."/>
            <person name="Sharon I."/>
            <person name="Castelle C.J."/>
            <person name="Probst A.J."/>
            <person name="Thomas B.C."/>
            <person name="Singh A."/>
            <person name="Wilkins M.J."/>
            <person name="Karaoz U."/>
            <person name="Brodie E.L."/>
            <person name="Williams K.H."/>
            <person name="Hubbard S.S."/>
            <person name="Banfield J.F."/>
        </authorList>
    </citation>
    <scope>NUCLEOTIDE SEQUENCE [LARGE SCALE GENOMIC DNA]</scope>
</reference>
<sequence length="233" mass="26055">MKFLAGLLAFISSFFAGDSLPESQPLLPLNSSIIAFHETYFAPAVAEPGNFPFTKAIKFEKEPTKPTIVPLPPLPPAPAIVLPAAPVPIVPSPPPPSTPVDTGDPYIPQNIPFVDQSTQWLKMDFSLNGNIYDNAEHSLSNIIMDREYWKVDVFTYWAPGILPPRPPLEKDYFKLEIYDEETSKVIYTMTSGNEENIHKSQIFKKSGKYTFKAFAKTNGKYEINFLVSPKMAK</sequence>
<keyword evidence="1" id="KW-0732">Signal</keyword>
<protein>
    <submittedName>
        <fullName evidence="2">Uncharacterized protein</fullName>
    </submittedName>
</protein>
<evidence type="ECO:0000256" key="1">
    <source>
        <dbReference type="SAM" id="SignalP"/>
    </source>
</evidence>
<gene>
    <name evidence="2" type="ORF">A2819_02395</name>
</gene>
<organism evidence="2 3">
    <name type="scientific">Candidatus Azambacteria bacterium RIFCSPHIGHO2_01_FULL_40_24</name>
    <dbReference type="NCBI Taxonomy" id="1797301"/>
    <lineage>
        <taxon>Bacteria</taxon>
        <taxon>Candidatus Azamiibacteriota</taxon>
    </lineage>
</organism>
<dbReference type="Proteomes" id="UP000176431">
    <property type="component" value="Unassembled WGS sequence"/>
</dbReference>
<comment type="caution">
    <text evidence="2">The sequence shown here is derived from an EMBL/GenBank/DDBJ whole genome shotgun (WGS) entry which is preliminary data.</text>
</comment>